<feature type="compositionally biased region" description="Basic and acidic residues" evidence="1">
    <location>
        <begin position="94"/>
        <end position="111"/>
    </location>
</feature>
<organism evidence="2 3">
    <name type="scientific">Plakobranchus ocellatus</name>
    <dbReference type="NCBI Taxonomy" id="259542"/>
    <lineage>
        <taxon>Eukaryota</taxon>
        <taxon>Metazoa</taxon>
        <taxon>Spiralia</taxon>
        <taxon>Lophotrochozoa</taxon>
        <taxon>Mollusca</taxon>
        <taxon>Gastropoda</taxon>
        <taxon>Heterobranchia</taxon>
        <taxon>Euthyneura</taxon>
        <taxon>Panpulmonata</taxon>
        <taxon>Sacoglossa</taxon>
        <taxon>Placobranchoidea</taxon>
        <taxon>Plakobranchidae</taxon>
        <taxon>Plakobranchus</taxon>
    </lineage>
</organism>
<evidence type="ECO:0000313" key="2">
    <source>
        <dbReference type="EMBL" id="GFO26967.1"/>
    </source>
</evidence>
<feature type="compositionally biased region" description="Polar residues" evidence="1">
    <location>
        <begin position="16"/>
        <end position="26"/>
    </location>
</feature>
<dbReference type="AlphaFoldDB" id="A0AAV4C5V6"/>
<reference evidence="2 3" key="1">
    <citation type="journal article" date="2021" name="Elife">
        <title>Chloroplast acquisition without the gene transfer in kleptoplastic sea slugs, Plakobranchus ocellatus.</title>
        <authorList>
            <person name="Maeda T."/>
            <person name="Takahashi S."/>
            <person name="Yoshida T."/>
            <person name="Shimamura S."/>
            <person name="Takaki Y."/>
            <person name="Nagai Y."/>
            <person name="Toyoda A."/>
            <person name="Suzuki Y."/>
            <person name="Arimoto A."/>
            <person name="Ishii H."/>
            <person name="Satoh N."/>
            <person name="Nishiyama T."/>
            <person name="Hasebe M."/>
            <person name="Maruyama T."/>
            <person name="Minagawa J."/>
            <person name="Obokata J."/>
            <person name="Shigenobu S."/>
        </authorList>
    </citation>
    <scope>NUCLEOTIDE SEQUENCE [LARGE SCALE GENOMIC DNA]</scope>
</reference>
<feature type="region of interest" description="Disordered" evidence="1">
    <location>
        <begin position="1"/>
        <end position="26"/>
    </location>
</feature>
<keyword evidence="3" id="KW-1185">Reference proteome</keyword>
<protein>
    <submittedName>
        <fullName evidence="2">Uncharacterized protein</fullName>
    </submittedName>
</protein>
<dbReference type="Proteomes" id="UP000735302">
    <property type="component" value="Unassembled WGS sequence"/>
</dbReference>
<evidence type="ECO:0000313" key="3">
    <source>
        <dbReference type="Proteomes" id="UP000735302"/>
    </source>
</evidence>
<sequence length="131" mass="14349">MARLLHTVRQPKADSSKTSTSAQQVSELKLLPIMPRREVSSKAGIKEKTQMIPKTALAMKKAVGLTWRQQYKTGLGLLPSRGVKQGAHPLQHSKTGEESSRHSSRGKKIEDGYGMSSPPGCTLFAYLHATH</sequence>
<comment type="caution">
    <text evidence="2">The sequence shown here is derived from an EMBL/GenBank/DDBJ whole genome shotgun (WGS) entry which is preliminary data.</text>
</comment>
<gene>
    <name evidence="2" type="ORF">PoB_005347200</name>
</gene>
<dbReference type="EMBL" id="BLXT01005873">
    <property type="protein sequence ID" value="GFO26967.1"/>
    <property type="molecule type" value="Genomic_DNA"/>
</dbReference>
<name>A0AAV4C5V6_9GAST</name>
<feature type="region of interest" description="Disordered" evidence="1">
    <location>
        <begin position="78"/>
        <end position="114"/>
    </location>
</feature>
<proteinExistence type="predicted"/>
<evidence type="ECO:0000256" key="1">
    <source>
        <dbReference type="SAM" id="MobiDB-lite"/>
    </source>
</evidence>
<accession>A0AAV4C5V6</accession>